<name>A0A1M5T4V3_9CLOT</name>
<keyword evidence="2" id="KW-1185">Reference proteome</keyword>
<gene>
    <name evidence="1" type="ORF">SAMN02745207_01200</name>
</gene>
<sequence length="87" mass="10388">MLLPKIIEVVSYFTVNGEIKPIRFRITEDDGYSEVVRIKRVLQKDMVKSKVDPHVVFRCEALVNDSRKYLVIKFDMKSCRWYLYSLK</sequence>
<protein>
    <submittedName>
        <fullName evidence="1">Uncharacterized protein</fullName>
    </submittedName>
</protein>
<dbReference type="STRING" id="1121316.SAMN02745207_01200"/>
<dbReference type="EMBL" id="FQXM01000005">
    <property type="protein sequence ID" value="SHH45728.1"/>
    <property type="molecule type" value="Genomic_DNA"/>
</dbReference>
<evidence type="ECO:0000313" key="2">
    <source>
        <dbReference type="Proteomes" id="UP000184447"/>
    </source>
</evidence>
<reference evidence="1 2" key="1">
    <citation type="submission" date="2016-11" db="EMBL/GenBank/DDBJ databases">
        <authorList>
            <person name="Jaros S."/>
            <person name="Januszkiewicz K."/>
            <person name="Wedrychowicz H."/>
        </authorList>
    </citation>
    <scope>NUCLEOTIDE SEQUENCE [LARGE SCALE GENOMIC DNA]</scope>
    <source>
        <strain evidence="1 2">DSM 8605</strain>
    </source>
</reference>
<proteinExistence type="predicted"/>
<accession>A0A1M5T4V3</accession>
<dbReference type="Proteomes" id="UP000184447">
    <property type="component" value="Unassembled WGS sequence"/>
</dbReference>
<organism evidence="1 2">
    <name type="scientific">Clostridium grantii DSM 8605</name>
    <dbReference type="NCBI Taxonomy" id="1121316"/>
    <lineage>
        <taxon>Bacteria</taxon>
        <taxon>Bacillati</taxon>
        <taxon>Bacillota</taxon>
        <taxon>Clostridia</taxon>
        <taxon>Eubacteriales</taxon>
        <taxon>Clostridiaceae</taxon>
        <taxon>Clostridium</taxon>
    </lineage>
</organism>
<dbReference type="AlphaFoldDB" id="A0A1M5T4V3"/>
<dbReference type="OrthoDB" id="1707431at2"/>
<dbReference type="RefSeq" id="WP_073337526.1">
    <property type="nucleotide sequence ID" value="NZ_FQXM01000005.1"/>
</dbReference>
<evidence type="ECO:0000313" key="1">
    <source>
        <dbReference type="EMBL" id="SHH45728.1"/>
    </source>
</evidence>